<keyword evidence="5" id="KW-0812">Transmembrane</keyword>
<feature type="domain" description="Ig-like" evidence="15">
    <location>
        <begin position="1638"/>
        <end position="1730"/>
    </location>
</feature>
<dbReference type="InterPro" id="IPR026906">
    <property type="entry name" value="LRR_5"/>
</dbReference>
<dbReference type="Ensembl" id="ENSATET00000022339.3">
    <property type="protein sequence ID" value="ENSATEP00000021976.2"/>
    <property type="gene ID" value="ENSATEG00000015252.3"/>
</dbReference>
<dbReference type="InterPro" id="IPR003599">
    <property type="entry name" value="Ig_sub"/>
</dbReference>
<feature type="region of interest" description="Disordered" evidence="13">
    <location>
        <begin position="1212"/>
        <end position="1278"/>
    </location>
</feature>
<dbReference type="InterPro" id="IPR000483">
    <property type="entry name" value="Cys-rich_flank_reg_C"/>
</dbReference>
<keyword evidence="9" id="KW-0472">Membrane</keyword>
<keyword evidence="6 14" id="KW-0732">Signal</keyword>
<dbReference type="GO" id="GO:0016020">
    <property type="term" value="C:membrane"/>
    <property type="evidence" value="ECO:0007669"/>
    <property type="project" value="UniProtKB-SubCell"/>
</dbReference>
<evidence type="ECO:0000313" key="17">
    <source>
        <dbReference type="Proteomes" id="UP000265040"/>
    </source>
</evidence>
<feature type="compositionally biased region" description="Low complexity" evidence="13">
    <location>
        <begin position="1232"/>
        <end position="1245"/>
    </location>
</feature>
<feature type="domain" description="Ig-like" evidence="15">
    <location>
        <begin position="473"/>
        <end position="575"/>
    </location>
</feature>
<dbReference type="FunFam" id="2.60.40.10:FF:001377">
    <property type="entry name" value="Matrix remodeling associated 5"/>
    <property type="match status" value="1"/>
</dbReference>
<evidence type="ECO:0000256" key="6">
    <source>
        <dbReference type="ARBA" id="ARBA00022729"/>
    </source>
</evidence>
<feature type="domain" description="Ig-like" evidence="15">
    <location>
        <begin position="1937"/>
        <end position="2032"/>
    </location>
</feature>
<dbReference type="SUPFAM" id="SSF52058">
    <property type="entry name" value="L domain-like"/>
    <property type="match status" value="1"/>
</dbReference>
<dbReference type="PANTHER" id="PTHR45842">
    <property type="entry name" value="SYNAPTIC ADHESION-LIKE MOLECULE SALM"/>
    <property type="match status" value="1"/>
</dbReference>
<evidence type="ECO:0000256" key="7">
    <source>
        <dbReference type="ARBA" id="ARBA00022737"/>
    </source>
</evidence>
<feature type="compositionally biased region" description="Low complexity" evidence="13">
    <location>
        <begin position="1372"/>
        <end position="1386"/>
    </location>
</feature>
<dbReference type="Pfam" id="PF07679">
    <property type="entry name" value="I-set"/>
    <property type="match status" value="6"/>
</dbReference>
<feature type="domain" description="Ig-like" evidence="15">
    <location>
        <begin position="1540"/>
        <end position="1631"/>
    </location>
</feature>
<dbReference type="InterPro" id="IPR036179">
    <property type="entry name" value="Ig-like_dom_sf"/>
</dbReference>
<feature type="compositionally biased region" description="Polar residues" evidence="13">
    <location>
        <begin position="1246"/>
        <end position="1255"/>
    </location>
</feature>
<dbReference type="SMART" id="SM00408">
    <property type="entry name" value="IGc2"/>
    <property type="match status" value="12"/>
</dbReference>
<feature type="domain" description="Ig-like" evidence="15">
    <location>
        <begin position="2132"/>
        <end position="2228"/>
    </location>
</feature>
<feature type="chain" id="PRO_5030080635" description="Ig-like domain-containing protein" evidence="14">
    <location>
        <begin position="31"/>
        <end position="2521"/>
    </location>
</feature>
<dbReference type="RefSeq" id="XP_026234889.1">
    <property type="nucleotide sequence ID" value="XM_026379104.1"/>
</dbReference>
<dbReference type="Proteomes" id="UP000265040">
    <property type="component" value="Chromosome 13"/>
</dbReference>
<feature type="domain" description="Ig-like" evidence="15">
    <location>
        <begin position="2038"/>
        <end position="2128"/>
    </location>
</feature>
<dbReference type="FunFam" id="2.60.40.10:FF:000621">
    <property type="entry name" value="Immunoglobulin superfamily member 10"/>
    <property type="match status" value="1"/>
</dbReference>
<keyword evidence="17" id="KW-1185">Reference proteome</keyword>
<evidence type="ECO:0000256" key="3">
    <source>
        <dbReference type="ARBA" id="ARBA00022525"/>
    </source>
</evidence>
<dbReference type="InParanoid" id="A0A3Q1JZJ6"/>
<dbReference type="Pfam" id="PF13927">
    <property type="entry name" value="Ig_3"/>
    <property type="match status" value="6"/>
</dbReference>
<feature type="region of interest" description="Disordered" evidence="13">
    <location>
        <begin position="1301"/>
        <end position="1386"/>
    </location>
</feature>
<evidence type="ECO:0000256" key="13">
    <source>
        <dbReference type="SAM" id="MobiDB-lite"/>
    </source>
</evidence>
<feature type="compositionally biased region" description="Polar residues" evidence="13">
    <location>
        <begin position="1219"/>
        <end position="1228"/>
    </location>
</feature>
<evidence type="ECO:0000256" key="12">
    <source>
        <dbReference type="ARBA" id="ARBA00023319"/>
    </source>
</evidence>
<dbReference type="Gene3D" id="3.80.10.10">
    <property type="entry name" value="Ribonuclease Inhibitor"/>
    <property type="match status" value="2"/>
</dbReference>
<dbReference type="FunFam" id="2.60.40.10:FF:000032">
    <property type="entry name" value="palladin isoform X1"/>
    <property type="match status" value="1"/>
</dbReference>
<dbReference type="PROSITE" id="PS50835">
    <property type="entry name" value="IG_LIKE"/>
    <property type="match status" value="12"/>
</dbReference>
<keyword evidence="3" id="KW-0964">Secreted</keyword>
<evidence type="ECO:0000256" key="8">
    <source>
        <dbReference type="ARBA" id="ARBA00022989"/>
    </source>
</evidence>
<reference evidence="16" key="1">
    <citation type="submission" date="2021-04" db="EMBL/GenBank/DDBJ databases">
        <authorList>
            <consortium name="Wellcome Sanger Institute Data Sharing"/>
        </authorList>
    </citation>
    <scope>NUCLEOTIDE SEQUENCE [LARGE SCALE GENOMIC DNA]</scope>
</reference>
<proteinExistence type="predicted"/>
<dbReference type="CDD" id="cd00096">
    <property type="entry name" value="Ig"/>
    <property type="match status" value="2"/>
</dbReference>
<keyword evidence="10" id="KW-1015">Disulfide bond</keyword>
<dbReference type="InterPro" id="IPR007110">
    <property type="entry name" value="Ig-like_dom"/>
</dbReference>
<dbReference type="OrthoDB" id="10062932at2759"/>
<reference evidence="16" key="3">
    <citation type="submission" date="2025-09" db="UniProtKB">
        <authorList>
            <consortium name="Ensembl"/>
        </authorList>
    </citation>
    <scope>IDENTIFICATION</scope>
</reference>
<dbReference type="InterPro" id="IPR032675">
    <property type="entry name" value="LRR_dom_sf"/>
</dbReference>
<dbReference type="InterPro" id="IPR001611">
    <property type="entry name" value="Leu-rich_rpt"/>
</dbReference>
<evidence type="ECO:0000256" key="9">
    <source>
        <dbReference type="ARBA" id="ARBA00023136"/>
    </source>
</evidence>
<dbReference type="GeneTree" id="ENSGT00940000158290"/>
<keyword evidence="4" id="KW-0433">Leucine-rich repeat</keyword>
<dbReference type="PANTHER" id="PTHR45842:SF2">
    <property type="entry name" value="IMMUNOGLOBULIN SUPERFAMILY MEMBER 10"/>
    <property type="match status" value="1"/>
</dbReference>
<keyword evidence="7" id="KW-0677">Repeat</keyword>
<dbReference type="SMART" id="SM00406">
    <property type="entry name" value="IGv"/>
    <property type="match status" value="7"/>
</dbReference>
<dbReference type="SUPFAM" id="SSF48726">
    <property type="entry name" value="Immunoglobulin"/>
    <property type="match status" value="12"/>
</dbReference>
<sequence length="2521" mass="279421">MTVCGCGASYLPGRLLQALLFLAAALPTSGDCPKPCVCHGPTEVHCTFRYLSAVPEHIQPAVEKINFGYNSLTALRENDLSGLEKLELLMLHSNIIHSVEDRSFQDLRSLQVLKMSYNKVKEIKKDTFKGLSSLLRLHMDHNHIEFINPEAFYGLRNLQLVNLEGNHLQQLHPDTFITLRHSQVFKLSSVRNIHLSDNFLTSLPADIFSGCSQLENVFLHGNPWTCDCRMKWFPGWAQRNSGVLKCKRGRGYPRGQLCPVCENPAISYHTQIDLLPSDAFTCSKPWIKPYLKHKNISVDEGDFTPVSPKDFIAPLGSIQMNLTDQFHSDVSLSCTVQRPSAFENLTQTLEEENGDNVTMVTTAITTYLVCNVDYEHIQQLWQILATYSDSPMRLERGSMLARSPEMVYRYRQMKTNEGEEEIHTDIVADIKTSPAWLMQGEVSFQLDRTTTTFSTLHIKYQSVVNLRVENTSPKRDRYSWTMIKRDNQTKTEHAVLAGGVAQLSCQIQGEPKPLLEWILPDGSKVRAPYSSDDRRIIITAEGKLTLRGADASDTGLYRCIATNYLDADILVFRVTVLSPDVEEADVNGVDLLRRLGENLVLDCSSSGNPEASVQWILPDHSVLDTSYGNRRVYKNGTLLIQGLTARDRGFYRCLVINHLGVDLLVSQVTLTGERPETITPLDIEASGMNIEIEEEPSLTEKTVTLTESPSSSPYDGTSQESRTITSGRPFPRLRSQGRVGSRFRLEQRRRGSVGNRRMWSSRVFNKASRKVDPQKFAELMKKAQDGSSIISETEKEEVKHKDLKGSLSGDGEFGSGEVNIENHVIVVPRLGTSTTDNSQESTIFGQHKQTEGAHLTVGMETTVRNHIDLSKIPENTYTPTTESYMQSDSTPIESTFTHSPSFIDKTKFYDSERTREPPSDMHLVTLQLTVTDTSQETQLQFSGDHPAYPETSTGAGRLFTTVPNVSLVRDGQDPVELVHTDPESQSTFTAVTTTERKHDEITFHTTQTIKSPHLPAGSTIISRQQIHIIPHKNIRRGGRRRTFHGRRRIIKPNRITDIQSFMSKLKQPSVKKEANGSLSYRIELTTDCDCNEDKKKTVSTDVQVVTPTASSRSSLHRTERPTQKSTAFLTNDYITSDVPFTHTDSKPEVASGYITSADDPEFDPTVDPFFSIHKESSVSTSTTTATRSKVIHGRIPWDRLFGGRERAKILGRLKRPSVTPKTSTTAESTVLPMTATPAPVSPTTANSLAEPQTLSPFRHREGKESPLENDYGDLSSADTEFTTLGPSISHITTTSLSYYSRSSTTAETPPESQSLSSPPTVNPPSVETPNEASSSGSGRLPNNWIRQRPGKTRGRQGQRRWPLRGRRPSRKPGMTRVRPTTTTTGATTIESTMETTTLPKQTFSPYMSLYMPFRKDDRMKVDISINKTSKEEPEFYEKFNSRTFSSLPAYSTPKTPLTILTTYIPITVMPSTTKWSRVKSKLPNQRNNGHITPHPPLRRVGPTLQSSVAIGRADKDLSFNTKTANIAAFETTTQVLTNKPKIVGGNAASFTVLSNSDAFLPCEANGNPKPVITWKRFSSTTGSTITIAGKMGKFEVLSNGTLLIENTNIKDRGQYLCLAENDHGSDKLLVTLFVVAYPSRILEPKMREIKSHAGNTVEMNCKAEGRPTPMISWILANRTQVRGHNTEKGRVSVSAEGTLTIEHVSVYDRGHYKCIASNLAGADTAAVRLQVVAAPPGIVEEKREQLKARVSQPLWLPCTGQGSPQPTVHWVLNDGLRLQSGSPASASRMSVFKNGTLHIEDVTPADSGKYECIATSSTGSERRVVTLTVERQESAPAIVETSERITELSFGDQLRLNCSATGDPKPSIIWRLPSKAVVDQRHRMGSRIHVLDDGTLVINTVSDKDSGNYLCVARNKIGDDVQLMRVSVSLLPAKIEPKFLGQKQVTYGKDLKVDCKASGAPKPDISWGLPDGTLVNSALQSDASSGGGRARRYTLFDNGTLYLNQVGMSEEGDYTCYAENQVGKDEMHVHITVVTAAPRIRPPNQTYARVKPGGNIRFDCEALGEPKPKILWMLPTKDAIAASNERYLMHVNGSLDIRNVKLIDAGEYVCMARNPAGETQKVYKLDINGNPPMINGYRQNRTVTKDVAVKHSRKLIDCKAEGNPTPSITWIMPDNIFLTAPYSGSRINVHLNGTLEIRNVRPTDTAEFICMARNEGGEAVMVVQLEVTSMLQRPIFKNPFNERVSSRLGKTVVLNCSADGHPVPEIIWTLPNGKQFNGGHDHGSRHHLGIDGTLVIYDPRKEDAGKYRCGAKNVMGYIEKLIILDVGQKPYILTRPRGIIRSVYGEPLFLHCLSEGSPRPRIYWTIPGGHTLNRPQILGRYQLLENGTLVVRDGTLLDKGNYICRAQNDAGEAVVTVPVIIIGYPPRVTTGPPPNVRAMTGTPIQLNCAATGIPRPEITWELPDHSVLSTAKQGRPMGSELLHPQGTLIIQRPTPSDSGTYKCIAKNQLGTHSRVTSLNVL</sequence>
<evidence type="ECO:0000259" key="15">
    <source>
        <dbReference type="PROSITE" id="PS50835"/>
    </source>
</evidence>
<feature type="domain" description="Ig-like" evidence="15">
    <location>
        <begin position="1836"/>
        <end position="1929"/>
    </location>
</feature>
<dbReference type="GO" id="GO:0005576">
    <property type="term" value="C:extracellular region"/>
    <property type="evidence" value="ECO:0007669"/>
    <property type="project" value="UniProtKB-SubCell"/>
</dbReference>
<feature type="region of interest" description="Disordered" evidence="13">
    <location>
        <begin position="695"/>
        <end position="751"/>
    </location>
</feature>
<feature type="domain" description="Ig-like" evidence="15">
    <location>
        <begin position="2234"/>
        <end position="2313"/>
    </location>
</feature>
<feature type="region of interest" description="Disordered" evidence="13">
    <location>
        <begin position="873"/>
        <end position="897"/>
    </location>
</feature>
<dbReference type="InterPro" id="IPR013783">
    <property type="entry name" value="Ig-like_fold"/>
</dbReference>
<dbReference type="STRING" id="64144.ENSATEP00000021976"/>
<name>A0A3Q1JZJ6_ANATE</name>
<dbReference type="SMART" id="SM00082">
    <property type="entry name" value="LRRCT"/>
    <property type="match status" value="1"/>
</dbReference>
<feature type="compositionally biased region" description="Basic residues" evidence="13">
    <location>
        <begin position="1348"/>
        <end position="1370"/>
    </location>
</feature>
<dbReference type="FunFam" id="2.60.40.10:FF:000537">
    <property type="entry name" value="immunoglobulin superfamily member 10"/>
    <property type="match status" value="1"/>
</dbReference>
<keyword evidence="8" id="KW-1133">Transmembrane helix</keyword>
<evidence type="ECO:0000256" key="5">
    <source>
        <dbReference type="ARBA" id="ARBA00022692"/>
    </source>
</evidence>
<dbReference type="InterPro" id="IPR003591">
    <property type="entry name" value="Leu-rich_rpt_typical-subtyp"/>
</dbReference>
<evidence type="ECO:0000313" key="16">
    <source>
        <dbReference type="Ensembl" id="ENSATEP00000021976.2"/>
    </source>
</evidence>
<feature type="domain" description="Ig-like" evidence="15">
    <location>
        <begin position="2426"/>
        <end position="2519"/>
    </location>
</feature>
<comment type="subcellular location">
    <subcellularLocation>
        <location evidence="1">Membrane</location>
        <topology evidence="1">Single-pass membrane protein</topology>
    </subcellularLocation>
    <subcellularLocation>
        <location evidence="2">Secreted</location>
    </subcellularLocation>
</comment>
<dbReference type="SMART" id="SM00409">
    <property type="entry name" value="IG"/>
    <property type="match status" value="12"/>
</dbReference>
<protein>
    <recommendedName>
        <fullName evidence="15">Ig-like domain-containing protein</fullName>
    </recommendedName>
</protein>
<feature type="compositionally biased region" description="Polar residues" evidence="13">
    <location>
        <begin position="1306"/>
        <end position="1337"/>
    </location>
</feature>
<feature type="domain" description="Ig-like" evidence="15">
    <location>
        <begin position="579"/>
        <end position="671"/>
    </location>
</feature>
<dbReference type="GeneID" id="113174902"/>
<feature type="signal peptide" evidence="14">
    <location>
        <begin position="1"/>
        <end position="30"/>
    </location>
</feature>
<dbReference type="InterPro" id="IPR050467">
    <property type="entry name" value="LRFN"/>
</dbReference>
<dbReference type="Pfam" id="PF13855">
    <property type="entry name" value="LRR_8"/>
    <property type="match status" value="1"/>
</dbReference>
<feature type="domain" description="Ig-like" evidence="15">
    <location>
        <begin position="1736"/>
        <end position="1828"/>
    </location>
</feature>
<evidence type="ECO:0000256" key="2">
    <source>
        <dbReference type="ARBA" id="ARBA00004613"/>
    </source>
</evidence>
<keyword evidence="12" id="KW-0393">Immunoglobulin domain</keyword>
<feature type="domain" description="Ig-like" evidence="15">
    <location>
        <begin position="2330"/>
        <end position="2416"/>
    </location>
</feature>
<keyword evidence="11" id="KW-0325">Glycoprotein</keyword>
<evidence type="ECO:0000256" key="11">
    <source>
        <dbReference type="ARBA" id="ARBA00023180"/>
    </source>
</evidence>
<evidence type="ECO:0000256" key="4">
    <source>
        <dbReference type="ARBA" id="ARBA00022614"/>
    </source>
</evidence>
<dbReference type="SMART" id="SM00369">
    <property type="entry name" value="LRR_TYP"/>
    <property type="match status" value="5"/>
</dbReference>
<gene>
    <name evidence="16" type="primary">IGSF10</name>
</gene>
<dbReference type="FunFam" id="2.60.40.10:FF:000076">
    <property type="entry name" value="Leucine-rich repeat and Ig domain-containing 4"/>
    <property type="match status" value="2"/>
</dbReference>
<dbReference type="Pfam" id="PF13306">
    <property type="entry name" value="LRR_5"/>
    <property type="match status" value="1"/>
</dbReference>
<accession>A0A3Q1JZJ6</accession>
<evidence type="ECO:0000256" key="1">
    <source>
        <dbReference type="ARBA" id="ARBA00004167"/>
    </source>
</evidence>
<evidence type="ECO:0000256" key="14">
    <source>
        <dbReference type="SAM" id="SignalP"/>
    </source>
</evidence>
<dbReference type="FunFam" id="3.80.10.10:FF:000103">
    <property type="entry name" value="Immunoglobulin superfamily member 10"/>
    <property type="match status" value="1"/>
</dbReference>
<reference evidence="16" key="2">
    <citation type="submission" date="2025-08" db="UniProtKB">
        <authorList>
            <consortium name="Ensembl"/>
        </authorList>
    </citation>
    <scope>IDENTIFICATION</scope>
</reference>
<evidence type="ECO:0000256" key="10">
    <source>
        <dbReference type="ARBA" id="ARBA00023157"/>
    </source>
</evidence>
<dbReference type="InterPro" id="IPR003598">
    <property type="entry name" value="Ig_sub2"/>
</dbReference>
<dbReference type="InterPro" id="IPR013098">
    <property type="entry name" value="Ig_I-set"/>
</dbReference>
<dbReference type="FunCoup" id="A0A3Q1JZJ6">
    <property type="interactions" value="280"/>
</dbReference>
<organism evidence="16 17">
    <name type="scientific">Anabas testudineus</name>
    <name type="common">Climbing perch</name>
    <name type="synonym">Anthias testudineus</name>
    <dbReference type="NCBI Taxonomy" id="64144"/>
    <lineage>
        <taxon>Eukaryota</taxon>
        <taxon>Metazoa</taxon>
        <taxon>Chordata</taxon>
        <taxon>Craniata</taxon>
        <taxon>Vertebrata</taxon>
        <taxon>Euteleostomi</taxon>
        <taxon>Actinopterygii</taxon>
        <taxon>Neopterygii</taxon>
        <taxon>Teleostei</taxon>
        <taxon>Neoteleostei</taxon>
        <taxon>Acanthomorphata</taxon>
        <taxon>Anabantaria</taxon>
        <taxon>Anabantiformes</taxon>
        <taxon>Anabantoidei</taxon>
        <taxon>Anabantidae</taxon>
        <taxon>Anabas</taxon>
    </lineage>
</organism>
<dbReference type="InterPro" id="IPR013106">
    <property type="entry name" value="Ig_V-set"/>
</dbReference>
<feature type="compositionally biased region" description="Polar residues" evidence="13">
    <location>
        <begin position="699"/>
        <end position="726"/>
    </location>
</feature>
<dbReference type="Gene3D" id="2.60.40.10">
    <property type="entry name" value="Immunoglobulins"/>
    <property type="match status" value="12"/>
</dbReference>